<dbReference type="GO" id="GO:0051082">
    <property type="term" value="F:unfolded protein binding"/>
    <property type="evidence" value="ECO:0007669"/>
    <property type="project" value="InterPro"/>
</dbReference>
<keyword evidence="6" id="KW-1185">Reference proteome</keyword>
<feature type="non-terminal residue" evidence="5">
    <location>
        <position position="1"/>
    </location>
</feature>
<dbReference type="Proteomes" id="UP000267251">
    <property type="component" value="Unassembled WGS sequence"/>
</dbReference>
<keyword evidence="4" id="KW-0175">Coiled coil</keyword>
<dbReference type="Gene3D" id="1.10.287.370">
    <property type="match status" value="1"/>
</dbReference>
<evidence type="ECO:0000256" key="4">
    <source>
        <dbReference type="SAM" id="Coils"/>
    </source>
</evidence>
<organism evidence="5 6">
    <name type="scientific">Piptocephalis cylindrospora</name>
    <dbReference type="NCBI Taxonomy" id="1907219"/>
    <lineage>
        <taxon>Eukaryota</taxon>
        <taxon>Fungi</taxon>
        <taxon>Fungi incertae sedis</taxon>
        <taxon>Zoopagomycota</taxon>
        <taxon>Zoopagomycotina</taxon>
        <taxon>Zoopagomycetes</taxon>
        <taxon>Zoopagales</taxon>
        <taxon>Piptocephalidaceae</taxon>
        <taxon>Piptocephalis</taxon>
    </lineage>
</organism>
<dbReference type="CDD" id="cd23165">
    <property type="entry name" value="Prefoldin_4"/>
    <property type="match status" value="1"/>
</dbReference>
<dbReference type="InterPro" id="IPR002777">
    <property type="entry name" value="PFD_beta-like"/>
</dbReference>
<evidence type="ECO:0000256" key="1">
    <source>
        <dbReference type="ARBA" id="ARBA00008045"/>
    </source>
</evidence>
<evidence type="ECO:0000313" key="6">
    <source>
        <dbReference type="Proteomes" id="UP000267251"/>
    </source>
</evidence>
<dbReference type="Pfam" id="PF01920">
    <property type="entry name" value="Prefoldin_2"/>
    <property type="match status" value="1"/>
</dbReference>
<dbReference type="EMBL" id="KZ987764">
    <property type="protein sequence ID" value="RKP15037.1"/>
    <property type="molecule type" value="Genomic_DNA"/>
</dbReference>
<reference evidence="6" key="1">
    <citation type="journal article" date="2018" name="Nat. Microbiol.">
        <title>Leveraging single-cell genomics to expand the fungal tree of life.</title>
        <authorList>
            <person name="Ahrendt S.R."/>
            <person name="Quandt C.A."/>
            <person name="Ciobanu D."/>
            <person name="Clum A."/>
            <person name="Salamov A."/>
            <person name="Andreopoulos B."/>
            <person name="Cheng J.F."/>
            <person name="Woyke T."/>
            <person name="Pelin A."/>
            <person name="Henrissat B."/>
            <person name="Reynolds N.K."/>
            <person name="Benny G.L."/>
            <person name="Smith M.E."/>
            <person name="James T.Y."/>
            <person name="Grigoriev I.V."/>
        </authorList>
    </citation>
    <scope>NUCLEOTIDE SEQUENCE [LARGE SCALE GENOMIC DNA]</scope>
</reference>
<sequence>EVEVQAQDQQDINAFSRHTARLADLEEELEKAKTEKEYLEDLSTELELADEDEPVRYRVGDAFVHLTVEEAQVSLERDQAKWDARVTEHEAEIDGIHGDLSALKSRLYAKFGNAINLEK</sequence>
<gene>
    <name evidence="5" type="ORF">BJ684DRAFT_7666</name>
</gene>
<dbReference type="PANTHER" id="PTHR21100">
    <property type="entry name" value="PREFOLDIN SUBUNIT 4"/>
    <property type="match status" value="1"/>
</dbReference>
<dbReference type="InterPro" id="IPR009053">
    <property type="entry name" value="Prefoldin"/>
</dbReference>
<proteinExistence type="inferred from homology"/>
<evidence type="ECO:0000256" key="2">
    <source>
        <dbReference type="ARBA" id="ARBA00023186"/>
    </source>
</evidence>
<dbReference type="PIRSF" id="PIRSF016477">
    <property type="entry name" value="Prefoldin_subunit_4"/>
    <property type="match status" value="1"/>
</dbReference>
<dbReference type="GO" id="GO:0005737">
    <property type="term" value="C:cytoplasm"/>
    <property type="evidence" value="ECO:0007669"/>
    <property type="project" value="TreeGrafter"/>
</dbReference>
<protein>
    <submittedName>
        <fullName evidence="5">Putative GIM3-Gim complex component</fullName>
    </submittedName>
</protein>
<dbReference type="SUPFAM" id="SSF46579">
    <property type="entry name" value="Prefoldin"/>
    <property type="match status" value="1"/>
</dbReference>
<accession>A0A4P9Y7D4</accession>
<dbReference type="AlphaFoldDB" id="A0A4P9Y7D4"/>
<comment type="function">
    <text evidence="3">Binds specifically to cytosolic chaperonin (c-CPN) and transfers target proteins to it. Binds to nascent polypeptide chain and promotes folding in an environment in which there are many competing pathways for nonnative proteins.</text>
</comment>
<dbReference type="OrthoDB" id="10250441at2759"/>
<dbReference type="PANTHER" id="PTHR21100:SF9">
    <property type="entry name" value="PREFOLDIN SUBUNIT 4"/>
    <property type="match status" value="1"/>
</dbReference>
<dbReference type="GO" id="GO:0016272">
    <property type="term" value="C:prefoldin complex"/>
    <property type="evidence" value="ECO:0007669"/>
    <property type="project" value="InterPro"/>
</dbReference>
<dbReference type="InterPro" id="IPR016661">
    <property type="entry name" value="PFDN4"/>
</dbReference>
<dbReference type="GO" id="GO:0006457">
    <property type="term" value="P:protein folding"/>
    <property type="evidence" value="ECO:0007669"/>
    <property type="project" value="InterPro"/>
</dbReference>
<comment type="similarity">
    <text evidence="1">Belongs to the prefoldin subunit beta family.</text>
</comment>
<name>A0A4P9Y7D4_9FUNG</name>
<dbReference type="FunFam" id="1.10.287.370:FF:000005">
    <property type="entry name" value="Prefoldin subunit 4"/>
    <property type="match status" value="1"/>
</dbReference>
<evidence type="ECO:0000256" key="3">
    <source>
        <dbReference type="ARBA" id="ARBA00024667"/>
    </source>
</evidence>
<feature type="coiled-coil region" evidence="4">
    <location>
        <begin position="15"/>
        <end position="49"/>
    </location>
</feature>
<evidence type="ECO:0000313" key="5">
    <source>
        <dbReference type="EMBL" id="RKP15037.1"/>
    </source>
</evidence>
<keyword evidence="2" id="KW-0143">Chaperone</keyword>